<feature type="region of interest" description="Disordered" evidence="1">
    <location>
        <begin position="1"/>
        <end position="38"/>
    </location>
</feature>
<protein>
    <recommendedName>
        <fullName evidence="5">Secreted protein</fullName>
    </recommendedName>
</protein>
<sequence>MTLATGNPPTSGTPVAAGGGALLPGPPMKPVTRPRTDRRLRRTRALLAVGALVFGAAGITSAQIRADGSDDVKSHSGVLIQQAEVLYHKLSEADATSATIYLHVGEAPKKLLTQYDDDLKAAQAALLAATNEAGTDPVANQALTEISQQLPIYAKLNATAAANNLVGYPVGFRYLTQASTLMQGTILPQAQKLSDAEAKNLSAAEDTATQFPVLMVVAGVLMLAALAVVQVRESRRTHRLFSLGLLGATAALLLSLVWTAAAASIQSAHVDHAKKRGSDQINTLAAARILSLQGRTDEMLTLVGRGTADDKETDFAGTDANGSHTPGTLDKLLDTLHLAAVSAADGQAHDLALKAATDVDAWETQHKALRDFDRQNQYQKAVDSALGEGTEFTDPKPSAALAFATLQSDLDSAIRHAEDSFQTEAKAASDALTGLQIGLGVLSLAMAGAVVVGLGRRLAEYH</sequence>
<keyword evidence="4" id="KW-1185">Reference proteome</keyword>
<name>A0ABN2VE67_9ACTN</name>
<evidence type="ECO:0000256" key="1">
    <source>
        <dbReference type="SAM" id="MobiDB-lite"/>
    </source>
</evidence>
<dbReference type="Proteomes" id="UP001500751">
    <property type="component" value="Unassembled WGS sequence"/>
</dbReference>
<gene>
    <name evidence="3" type="ORF">GCM10009839_81290</name>
</gene>
<feature type="transmembrane region" description="Helical" evidence="2">
    <location>
        <begin position="211"/>
        <end position="229"/>
    </location>
</feature>
<keyword evidence="2" id="KW-0812">Transmembrane</keyword>
<feature type="compositionally biased region" description="Polar residues" evidence="1">
    <location>
        <begin position="1"/>
        <end position="13"/>
    </location>
</feature>
<accession>A0ABN2VE67</accession>
<feature type="transmembrane region" description="Helical" evidence="2">
    <location>
        <begin position="435"/>
        <end position="455"/>
    </location>
</feature>
<evidence type="ECO:0008006" key="5">
    <source>
        <dbReference type="Google" id="ProtNLM"/>
    </source>
</evidence>
<proteinExistence type="predicted"/>
<feature type="transmembrane region" description="Helical" evidence="2">
    <location>
        <begin position="241"/>
        <end position="261"/>
    </location>
</feature>
<keyword evidence="2" id="KW-0472">Membrane</keyword>
<dbReference type="EMBL" id="BAAAQN010000073">
    <property type="protein sequence ID" value="GAA2058948.1"/>
    <property type="molecule type" value="Genomic_DNA"/>
</dbReference>
<evidence type="ECO:0000313" key="3">
    <source>
        <dbReference type="EMBL" id="GAA2058948.1"/>
    </source>
</evidence>
<reference evidence="3 4" key="1">
    <citation type="journal article" date="2019" name="Int. J. Syst. Evol. Microbiol.">
        <title>The Global Catalogue of Microorganisms (GCM) 10K type strain sequencing project: providing services to taxonomists for standard genome sequencing and annotation.</title>
        <authorList>
            <consortium name="The Broad Institute Genomics Platform"/>
            <consortium name="The Broad Institute Genome Sequencing Center for Infectious Disease"/>
            <person name="Wu L."/>
            <person name="Ma J."/>
        </authorList>
    </citation>
    <scope>NUCLEOTIDE SEQUENCE [LARGE SCALE GENOMIC DNA]</scope>
    <source>
        <strain evidence="3 4">JCM 16014</strain>
    </source>
</reference>
<evidence type="ECO:0000313" key="4">
    <source>
        <dbReference type="Proteomes" id="UP001500751"/>
    </source>
</evidence>
<dbReference type="RefSeq" id="WP_344671068.1">
    <property type="nucleotide sequence ID" value="NZ_BAAAQN010000073.1"/>
</dbReference>
<comment type="caution">
    <text evidence="3">The sequence shown here is derived from an EMBL/GenBank/DDBJ whole genome shotgun (WGS) entry which is preliminary data.</text>
</comment>
<organism evidence="3 4">
    <name type="scientific">Catenulispora yoronensis</name>
    <dbReference type="NCBI Taxonomy" id="450799"/>
    <lineage>
        <taxon>Bacteria</taxon>
        <taxon>Bacillati</taxon>
        <taxon>Actinomycetota</taxon>
        <taxon>Actinomycetes</taxon>
        <taxon>Catenulisporales</taxon>
        <taxon>Catenulisporaceae</taxon>
        <taxon>Catenulispora</taxon>
    </lineage>
</organism>
<feature type="transmembrane region" description="Helical" evidence="2">
    <location>
        <begin position="45"/>
        <end position="64"/>
    </location>
</feature>
<keyword evidence="2" id="KW-1133">Transmembrane helix</keyword>
<evidence type="ECO:0000256" key="2">
    <source>
        <dbReference type="SAM" id="Phobius"/>
    </source>
</evidence>